<dbReference type="Pfam" id="PF00078">
    <property type="entry name" value="RVT_1"/>
    <property type="match status" value="1"/>
</dbReference>
<protein>
    <recommendedName>
        <fullName evidence="1">Reverse transcriptase domain-containing protein</fullName>
    </recommendedName>
</protein>
<dbReference type="PANTHER" id="PTHR31635">
    <property type="entry name" value="REVERSE TRANSCRIPTASE DOMAIN-CONTAINING PROTEIN-RELATED"/>
    <property type="match status" value="1"/>
</dbReference>
<dbReference type="AlphaFoldDB" id="A0A3B5MSX7"/>
<sequence>QKLYALKEQEGTDEANVLLNELLLPTVSNEQNEALTKNITPQEIEKAINKLKLIKLPRPDGFRAEWYKIYLKELSPVLLRTFNWVLNGGQIPPSWGETMITVIPKEGKDKLNCSNYRPISLLNQDYKIFTAILAKRLEHIPPDIINLDQTGFIKKIRTRDNIKRTLNVINHIKKTDKQAIIMGLDAQKAFDTVDWSFLFRVLSQFNFSSKFIKIIQELYNKPTGKIRINGGLSEEIKIEQGCRQGCSMSPLLFAIFIEPLAQWIRQSTKIHGIKLNHNEQKLALFADDILIYLVLTFKYSPDNIDKENFKINWDMDSITHIAPWTSSSKRVLSENTG</sequence>
<keyword evidence="3" id="KW-1185">Reference proteome</keyword>
<feature type="domain" description="Reverse transcriptase" evidence="1">
    <location>
        <begin position="84"/>
        <end position="337"/>
    </location>
</feature>
<name>A0A3B5MSX7_9TELE</name>
<accession>A0A3B5MSX7</accession>
<dbReference type="SUPFAM" id="SSF56672">
    <property type="entry name" value="DNA/RNA polymerases"/>
    <property type="match status" value="1"/>
</dbReference>
<reference evidence="2" key="2">
    <citation type="submission" date="2025-09" db="UniProtKB">
        <authorList>
            <consortium name="Ensembl"/>
        </authorList>
    </citation>
    <scope>IDENTIFICATION</scope>
</reference>
<dbReference type="Proteomes" id="UP000261380">
    <property type="component" value="Unplaced"/>
</dbReference>
<dbReference type="InterPro" id="IPR043502">
    <property type="entry name" value="DNA/RNA_pol_sf"/>
</dbReference>
<dbReference type="STRING" id="32473.ENSXCOP00000022604"/>
<dbReference type="Ensembl" id="ENSXCOT00000022880.1">
    <property type="protein sequence ID" value="ENSXCOP00000022604.1"/>
    <property type="gene ID" value="ENSXCOG00000016894.1"/>
</dbReference>
<evidence type="ECO:0000313" key="3">
    <source>
        <dbReference type="Proteomes" id="UP000261380"/>
    </source>
</evidence>
<dbReference type="PROSITE" id="PS50878">
    <property type="entry name" value="RT_POL"/>
    <property type="match status" value="1"/>
</dbReference>
<evidence type="ECO:0000313" key="2">
    <source>
        <dbReference type="Ensembl" id="ENSXCOP00000022604.1"/>
    </source>
</evidence>
<dbReference type="InterPro" id="IPR000477">
    <property type="entry name" value="RT_dom"/>
</dbReference>
<proteinExistence type="predicted"/>
<dbReference type="CDD" id="cd01650">
    <property type="entry name" value="RT_nLTR_like"/>
    <property type="match status" value="1"/>
</dbReference>
<dbReference type="PANTHER" id="PTHR31635:SF196">
    <property type="entry name" value="REVERSE TRANSCRIPTASE DOMAIN-CONTAINING PROTEIN-RELATED"/>
    <property type="match status" value="1"/>
</dbReference>
<dbReference type="GeneTree" id="ENSGT00940000163630"/>
<reference evidence="2" key="1">
    <citation type="submission" date="2025-08" db="UniProtKB">
        <authorList>
            <consortium name="Ensembl"/>
        </authorList>
    </citation>
    <scope>IDENTIFICATION</scope>
</reference>
<evidence type="ECO:0000259" key="1">
    <source>
        <dbReference type="PROSITE" id="PS50878"/>
    </source>
</evidence>
<organism evidence="2 3">
    <name type="scientific">Xiphophorus couchianus</name>
    <name type="common">Monterrey platyfish</name>
    <dbReference type="NCBI Taxonomy" id="32473"/>
    <lineage>
        <taxon>Eukaryota</taxon>
        <taxon>Metazoa</taxon>
        <taxon>Chordata</taxon>
        <taxon>Craniata</taxon>
        <taxon>Vertebrata</taxon>
        <taxon>Euteleostomi</taxon>
        <taxon>Actinopterygii</taxon>
        <taxon>Neopterygii</taxon>
        <taxon>Teleostei</taxon>
        <taxon>Neoteleostei</taxon>
        <taxon>Acanthomorphata</taxon>
        <taxon>Ovalentaria</taxon>
        <taxon>Atherinomorphae</taxon>
        <taxon>Cyprinodontiformes</taxon>
        <taxon>Poeciliidae</taxon>
        <taxon>Poeciliinae</taxon>
        <taxon>Xiphophorus</taxon>
    </lineage>
</organism>